<comment type="subcellular location">
    <subcellularLocation>
        <location evidence="2">Cell outer membrane</location>
        <topology evidence="2">Multi-pass membrane protein</topology>
    </subcellularLocation>
</comment>
<dbReference type="SUPFAM" id="SSF56935">
    <property type="entry name" value="Porins"/>
    <property type="match status" value="1"/>
</dbReference>
<accession>A0A212K418</accession>
<protein>
    <recommendedName>
        <fullName evidence="4">TonB-dependent receptor plug domain-containing protein</fullName>
    </recommendedName>
</protein>
<dbReference type="PANTHER" id="PTHR30069">
    <property type="entry name" value="TONB-DEPENDENT OUTER MEMBRANE RECEPTOR"/>
    <property type="match status" value="1"/>
</dbReference>
<name>A0A212K418_9BACT</name>
<dbReference type="InterPro" id="IPR008969">
    <property type="entry name" value="CarboxyPept-like_regulatory"/>
</dbReference>
<evidence type="ECO:0000313" key="5">
    <source>
        <dbReference type="EMBL" id="SBW06451.1"/>
    </source>
</evidence>
<dbReference type="Gene3D" id="2.60.40.1120">
    <property type="entry name" value="Carboxypeptidase-like, regulatory domain"/>
    <property type="match status" value="1"/>
</dbReference>
<keyword evidence="2" id="KW-1134">Transmembrane beta strand</keyword>
<keyword evidence="2" id="KW-0813">Transport</keyword>
<comment type="similarity">
    <text evidence="2">Belongs to the TonB-dependent receptor family.</text>
</comment>
<evidence type="ECO:0000256" key="3">
    <source>
        <dbReference type="SAM" id="SignalP"/>
    </source>
</evidence>
<dbReference type="Pfam" id="PF13715">
    <property type="entry name" value="CarbopepD_reg_2"/>
    <property type="match status" value="1"/>
</dbReference>
<gene>
    <name evidence="5" type="ORF">KL86DYS1_31378</name>
</gene>
<keyword evidence="1 3" id="KW-0732">Signal</keyword>
<dbReference type="AlphaFoldDB" id="A0A212K418"/>
<dbReference type="SUPFAM" id="SSF49464">
    <property type="entry name" value="Carboxypeptidase regulatory domain-like"/>
    <property type="match status" value="1"/>
</dbReference>
<dbReference type="GO" id="GO:0009279">
    <property type="term" value="C:cell outer membrane"/>
    <property type="evidence" value="ECO:0007669"/>
    <property type="project" value="UniProtKB-SubCell"/>
</dbReference>
<dbReference type="PANTHER" id="PTHR30069:SF29">
    <property type="entry name" value="HEMOGLOBIN AND HEMOGLOBIN-HAPTOGLOBIN-BINDING PROTEIN 1-RELATED"/>
    <property type="match status" value="1"/>
</dbReference>
<dbReference type="Gene3D" id="2.170.130.10">
    <property type="entry name" value="TonB-dependent receptor, plug domain"/>
    <property type="match status" value="1"/>
</dbReference>
<keyword evidence="2" id="KW-0472">Membrane</keyword>
<sequence>MKFKVNFLNLFSLFKVCMCATLLLASANLYSQQSKTEVSGVVKDAMNEAIIGASVVEKGTTNGIATDVDGSFSIKVNPNSTLVISSIGYVTQEIKVGNKTSLKDLNIVLVDDSKLMDEVVVVGYGVQKKATLTGAVSAIKNEEIITTKNESVQNMLTGKVAGLRVVQNSSEPGQFSGSMDIRGLGSPLIVIDGVPRGNMARLDAEDIESISVLKDASAAIYGVNSANGVILVTTKRGEKGKVSLSYSGNVSWQMPTNFPDLANAVDWMTLFNERTMHNVDGPNRPYTDEQIEAYRNGTIQSTDWKKEVLRSSAPQTMHTLSATGGTEALSYYASIGYQTQESFLKTNAINYEKYTIRSNISSQITKNLRFDLNLAGLLDERQSSVYSSNDIVRGMWLMQPMDKVYYNEEEGQYWQPTNGGLQNPVTMMNKGVTGANSYKSKWFQSNASLRYDMPFVKGLYAKGMYSYDYTLNDNKEFMKAYKLYDSGGAAKTWNGQSDAPNKVSRYFYGKDATLWNIQIGFDRQFGKHNVSAMALYENTHKEGDNFYGNRQLLLPLDQLFTGITDKMQINQSTAASSLYDYAYNAYVGRVKYDFTGKYLAEFTLRHESSSRFPDNSRWATTPGVMAAWRVSEEGFFKKSPLKFIDNLKLRGSYGRMLDDASTNDYNFLTGYYYPASGGNSAGLPSGYIFDGSFVNSSSNKGLANTAITWYKSDMLNIGLDMDAWNGFLGVTAEYFQRKRTGLLATRSQSIPGIVGASQPQENLNSDLTRGFELELSHRNRIGDFDYQVKGNMSFTRVKTIYYEQSKRGNSYLNWRENNNERYNNIWWGYGGDGRITSWDQIYHNPVYIGRGTTLGDYQYQDWNGDGQINDLDVHPLAMNGMTPLIYYGITISASWKGIDLTMLWQGGGKRYVAPRQFLYQPLWADTNALTQFLDRWRPSDPTASPYDPATEWISGHYAYTGTSPNYNSEFNIQNGAYLRLKNIELGYTLPKKWLSALNIQNVRVYVSSYNLLTFTKLKYMDPEFFTNPDDSKGGLGDYGYSYPLNKTVTVGMNIKF</sequence>
<keyword evidence="2" id="KW-0998">Cell outer membrane</keyword>
<dbReference type="FunFam" id="2.170.130.10:FF:000003">
    <property type="entry name" value="SusC/RagA family TonB-linked outer membrane protein"/>
    <property type="match status" value="1"/>
</dbReference>
<dbReference type="InterPro" id="IPR023997">
    <property type="entry name" value="TonB-dep_OMP_SusC/RagA_CS"/>
</dbReference>
<dbReference type="PROSITE" id="PS52016">
    <property type="entry name" value="TONB_DEPENDENT_REC_3"/>
    <property type="match status" value="1"/>
</dbReference>
<dbReference type="EMBL" id="FLUM01000003">
    <property type="protein sequence ID" value="SBW06451.1"/>
    <property type="molecule type" value="Genomic_DNA"/>
</dbReference>
<evidence type="ECO:0000259" key="4">
    <source>
        <dbReference type="Pfam" id="PF07715"/>
    </source>
</evidence>
<dbReference type="NCBIfam" id="TIGR04057">
    <property type="entry name" value="SusC_RagA_signa"/>
    <property type="match status" value="1"/>
</dbReference>
<dbReference type="NCBIfam" id="TIGR04056">
    <property type="entry name" value="OMP_RagA_SusC"/>
    <property type="match status" value="1"/>
</dbReference>
<reference evidence="5" key="1">
    <citation type="submission" date="2016-04" db="EMBL/GenBank/DDBJ databases">
        <authorList>
            <person name="Evans L.H."/>
            <person name="Alamgir A."/>
            <person name="Owens N."/>
            <person name="Weber N.D."/>
            <person name="Virtaneva K."/>
            <person name="Barbian K."/>
            <person name="Babar A."/>
            <person name="Rosenke K."/>
        </authorList>
    </citation>
    <scope>NUCLEOTIDE SEQUENCE</scope>
    <source>
        <strain evidence="5">86-1</strain>
    </source>
</reference>
<dbReference type="RefSeq" id="WP_296944085.1">
    <property type="nucleotide sequence ID" value="NZ_LT599032.1"/>
</dbReference>
<dbReference type="InterPro" id="IPR037066">
    <property type="entry name" value="Plug_dom_sf"/>
</dbReference>
<dbReference type="InterPro" id="IPR039426">
    <property type="entry name" value="TonB-dep_rcpt-like"/>
</dbReference>
<dbReference type="GO" id="GO:0015344">
    <property type="term" value="F:siderophore uptake transmembrane transporter activity"/>
    <property type="evidence" value="ECO:0007669"/>
    <property type="project" value="TreeGrafter"/>
</dbReference>
<dbReference type="InterPro" id="IPR023996">
    <property type="entry name" value="TonB-dep_OMP_SusC/RagA"/>
</dbReference>
<feature type="signal peptide" evidence="3">
    <location>
        <begin position="1"/>
        <end position="31"/>
    </location>
</feature>
<dbReference type="GO" id="GO:0044718">
    <property type="term" value="P:siderophore transmembrane transport"/>
    <property type="evidence" value="ECO:0007669"/>
    <property type="project" value="TreeGrafter"/>
</dbReference>
<evidence type="ECO:0000256" key="1">
    <source>
        <dbReference type="ARBA" id="ARBA00022729"/>
    </source>
</evidence>
<dbReference type="Pfam" id="PF07715">
    <property type="entry name" value="Plug"/>
    <property type="match status" value="1"/>
</dbReference>
<dbReference type="InterPro" id="IPR012910">
    <property type="entry name" value="Plug_dom"/>
</dbReference>
<proteinExistence type="inferred from homology"/>
<feature type="chain" id="PRO_5011967728" description="TonB-dependent receptor plug domain-containing protein" evidence="3">
    <location>
        <begin position="32"/>
        <end position="1056"/>
    </location>
</feature>
<feature type="domain" description="TonB-dependent receptor plug" evidence="4">
    <location>
        <begin position="129"/>
        <end position="229"/>
    </location>
</feature>
<organism evidence="5">
    <name type="scientific">uncultured Dysgonomonas sp</name>
    <dbReference type="NCBI Taxonomy" id="206096"/>
    <lineage>
        <taxon>Bacteria</taxon>
        <taxon>Pseudomonadati</taxon>
        <taxon>Bacteroidota</taxon>
        <taxon>Bacteroidia</taxon>
        <taxon>Bacteroidales</taxon>
        <taxon>Dysgonomonadaceae</taxon>
        <taxon>Dysgonomonas</taxon>
        <taxon>environmental samples</taxon>
    </lineage>
</organism>
<keyword evidence="2" id="KW-0812">Transmembrane</keyword>
<evidence type="ECO:0000256" key="2">
    <source>
        <dbReference type="PROSITE-ProRule" id="PRU01360"/>
    </source>
</evidence>